<name>F1YFY8_9ACTN</name>
<dbReference type="eggNOG" id="COG0526">
    <property type="taxonomic scope" value="Bacteria"/>
</dbReference>
<dbReference type="EMBL" id="AEUD01000002">
    <property type="protein sequence ID" value="EGD56565.1"/>
    <property type="molecule type" value="Genomic_DNA"/>
</dbReference>
<evidence type="ECO:0000256" key="1">
    <source>
        <dbReference type="ARBA" id="ARBA00004651"/>
    </source>
</evidence>
<keyword evidence="2" id="KW-1003">Cell membrane</keyword>
<feature type="transmembrane region" description="Helical" evidence="6">
    <location>
        <begin position="6"/>
        <end position="29"/>
    </location>
</feature>
<dbReference type="OrthoDB" id="9811352at2"/>
<dbReference type="InterPro" id="IPR050553">
    <property type="entry name" value="Thioredoxin_ResA/DsbE_sf"/>
</dbReference>
<dbReference type="Gene3D" id="3.40.30.10">
    <property type="entry name" value="Glutaredoxin"/>
    <property type="match status" value="1"/>
</dbReference>
<dbReference type="Pfam" id="PF17991">
    <property type="entry name" value="Thioredoxin_10"/>
    <property type="match status" value="1"/>
</dbReference>
<dbReference type="Pfam" id="PF00578">
    <property type="entry name" value="AhpC-TSA"/>
    <property type="match status" value="1"/>
</dbReference>
<evidence type="ECO:0000256" key="6">
    <source>
        <dbReference type="SAM" id="Phobius"/>
    </source>
</evidence>
<dbReference type="STRING" id="644548.SCNU_03402"/>
<dbReference type="Proteomes" id="UP000035065">
    <property type="component" value="Unassembled WGS sequence"/>
</dbReference>
<evidence type="ECO:0000313" key="9">
    <source>
        <dbReference type="Proteomes" id="UP000035065"/>
    </source>
</evidence>
<dbReference type="CDD" id="cd03012">
    <property type="entry name" value="TlpA_like_DipZ_like"/>
    <property type="match status" value="1"/>
</dbReference>
<dbReference type="eggNOG" id="COG0785">
    <property type="taxonomic scope" value="Bacteria"/>
</dbReference>
<evidence type="ECO:0000259" key="7">
    <source>
        <dbReference type="PROSITE" id="PS51352"/>
    </source>
</evidence>
<comment type="caution">
    <text evidence="8">The sequence shown here is derived from an EMBL/GenBank/DDBJ whole genome shotgun (WGS) entry which is preliminary data.</text>
</comment>
<organism evidence="8 9">
    <name type="scientific">Gordonia neofelifaecis NRRL B-59395</name>
    <dbReference type="NCBI Taxonomy" id="644548"/>
    <lineage>
        <taxon>Bacteria</taxon>
        <taxon>Bacillati</taxon>
        <taxon>Actinomycetota</taxon>
        <taxon>Actinomycetes</taxon>
        <taxon>Mycobacteriales</taxon>
        <taxon>Gordoniaceae</taxon>
        <taxon>Gordonia</taxon>
    </lineage>
</organism>
<dbReference type="RefSeq" id="WP_009677949.1">
    <property type="nucleotide sequence ID" value="NZ_AEUD01000002.1"/>
</dbReference>
<dbReference type="Gene3D" id="2.60.120.260">
    <property type="entry name" value="Galactose-binding domain-like"/>
    <property type="match status" value="1"/>
</dbReference>
<dbReference type="Pfam" id="PF02683">
    <property type="entry name" value="DsbD_TM"/>
    <property type="match status" value="1"/>
</dbReference>
<dbReference type="PROSITE" id="PS51352">
    <property type="entry name" value="THIOREDOXIN_2"/>
    <property type="match status" value="1"/>
</dbReference>
<dbReference type="PANTHER" id="PTHR42852">
    <property type="entry name" value="THIOL:DISULFIDE INTERCHANGE PROTEIN DSBE"/>
    <property type="match status" value="1"/>
</dbReference>
<evidence type="ECO:0000256" key="3">
    <source>
        <dbReference type="ARBA" id="ARBA00022692"/>
    </source>
</evidence>
<evidence type="ECO:0000256" key="4">
    <source>
        <dbReference type="ARBA" id="ARBA00022989"/>
    </source>
</evidence>
<dbReference type="InterPro" id="IPR000866">
    <property type="entry name" value="AhpC/TSA"/>
</dbReference>
<feature type="transmembrane region" description="Helical" evidence="6">
    <location>
        <begin position="161"/>
        <end position="186"/>
    </location>
</feature>
<sequence>MLTMILVGLAGGLVTGVSPCVLPMIPVIFITGGSSADEGRVRPGYGRALAIIVGIVVSFSLITLLGTLVLAALGLPSGLLRWTGIVLLVLIGLGMLIPSVAHALERPFARLPGWTPNGKGGRFGPFLLGLGLGTLYVPCAGPVLAAISVAGATGDIGWRTVVLTVSFAIGAAIPLLVFAVAGASLTRRLAAYRDRQRTIRAVGGVILIGLAVALVFDAPARLQAAIPSYTASVDRALAQSDTVNRALGRSVGGAAACTGGGGLADCGPAPDLTGGGRWFNTPGDAPLTVTGLRGHVVLVDFWTYSCINCLRDGPHVRAWWNTYRGSGLEVVGVHTPEFAFEKDAGNVAAAIGDERISYPVVQDNDYAVWNAFGNRYWPAKYLIDAHGVIRAVSYGEGGYAEMEQRIRTLLHESAPDAALPAPTSGAADAPTAAGPISPEMYLSASRSAGAYSGGTLTAGTHDYSFAPDQQADTYALAGRFDVTDESVRAEDGARIRLDSTASSVNAVLGGNGRAVVHVDGLPDRVVDVSGPPRLHNLAAGDYRHRVVTLELSAGVDAYTFTFG</sequence>
<dbReference type="InterPro" id="IPR041017">
    <property type="entry name" value="Thioredoxin_10"/>
</dbReference>
<protein>
    <submittedName>
        <fullName evidence="8">Putative integral membrane c-type cytochrome biogenesis protein DipZ</fullName>
    </submittedName>
</protein>
<dbReference type="AlphaFoldDB" id="F1YFY8"/>
<feature type="transmembrane region" description="Helical" evidence="6">
    <location>
        <begin position="49"/>
        <end position="73"/>
    </location>
</feature>
<gene>
    <name evidence="8" type="ORF">SCNU_03402</name>
</gene>
<dbReference type="GO" id="GO:0017004">
    <property type="term" value="P:cytochrome complex assembly"/>
    <property type="evidence" value="ECO:0007669"/>
    <property type="project" value="InterPro"/>
</dbReference>
<keyword evidence="5 6" id="KW-0472">Membrane</keyword>
<proteinExistence type="predicted"/>
<dbReference type="GO" id="GO:0016209">
    <property type="term" value="F:antioxidant activity"/>
    <property type="evidence" value="ECO:0007669"/>
    <property type="project" value="InterPro"/>
</dbReference>
<evidence type="ECO:0000256" key="5">
    <source>
        <dbReference type="ARBA" id="ARBA00023136"/>
    </source>
</evidence>
<dbReference type="InterPro" id="IPR036249">
    <property type="entry name" value="Thioredoxin-like_sf"/>
</dbReference>
<keyword evidence="4 6" id="KW-1133">Transmembrane helix</keyword>
<evidence type="ECO:0000256" key="2">
    <source>
        <dbReference type="ARBA" id="ARBA00022475"/>
    </source>
</evidence>
<accession>F1YFY8</accession>
<dbReference type="InterPro" id="IPR013766">
    <property type="entry name" value="Thioredoxin_domain"/>
</dbReference>
<feature type="transmembrane region" description="Helical" evidence="6">
    <location>
        <begin position="125"/>
        <end position="149"/>
    </location>
</feature>
<feature type="transmembrane region" description="Helical" evidence="6">
    <location>
        <begin position="79"/>
        <end position="104"/>
    </location>
</feature>
<dbReference type="InterPro" id="IPR003834">
    <property type="entry name" value="Cyt_c_assmbl_TM_dom"/>
</dbReference>
<keyword evidence="3 6" id="KW-0812">Transmembrane</keyword>
<dbReference type="PANTHER" id="PTHR42852:SF13">
    <property type="entry name" value="PROTEIN DIPZ"/>
    <property type="match status" value="1"/>
</dbReference>
<dbReference type="GO" id="GO:0005886">
    <property type="term" value="C:plasma membrane"/>
    <property type="evidence" value="ECO:0007669"/>
    <property type="project" value="UniProtKB-SubCell"/>
</dbReference>
<reference evidence="8 9" key="1">
    <citation type="journal article" date="2011" name="J. Bacteriol.">
        <title>Draft Genome Sequence of Gordonia neofelifaecis NRRL B-59395, a Cholesterol-Degrading Actinomycete.</title>
        <authorList>
            <person name="Ge F."/>
            <person name="Li W."/>
            <person name="Chen G."/>
            <person name="Liu Y."/>
            <person name="Zhang G."/>
            <person name="Yong B."/>
            <person name="Wang Q."/>
            <person name="Wang N."/>
            <person name="Huang Z."/>
            <person name="Li W."/>
            <person name="Wang J."/>
            <person name="Wu C."/>
            <person name="Xie Q."/>
            <person name="Liu G."/>
        </authorList>
    </citation>
    <scope>NUCLEOTIDE SEQUENCE [LARGE SCALE GENOMIC DNA]</scope>
    <source>
        <strain evidence="8 9">NRRL B-59395</strain>
    </source>
</reference>
<evidence type="ECO:0000313" key="8">
    <source>
        <dbReference type="EMBL" id="EGD56565.1"/>
    </source>
</evidence>
<dbReference type="GO" id="GO:0016491">
    <property type="term" value="F:oxidoreductase activity"/>
    <property type="evidence" value="ECO:0007669"/>
    <property type="project" value="InterPro"/>
</dbReference>
<comment type="subcellular location">
    <subcellularLocation>
        <location evidence="1">Cell membrane</location>
        <topology evidence="1">Multi-pass membrane protein</topology>
    </subcellularLocation>
</comment>
<keyword evidence="9" id="KW-1185">Reference proteome</keyword>
<feature type="domain" description="Thioredoxin" evidence="7">
    <location>
        <begin position="263"/>
        <end position="411"/>
    </location>
</feature>
<feature type="transmembrane region" description="Helical" evidence="6">
    <location>
        <begin position="198"/>
        <end position="216"/>
    </location>
</feature>
<dbReference type="SUPFAM" id="SSF52833">
    <property type="entry name" value="Thioredoxin-like"/>
    <property type="match status" value="1"/>
</dbReference>